<protein>
    <recommendedName>
        <fullName evidence="12">L-dopachrome isomerase</fullName>
        <ecNumber evidence="9">5.3.2.1</ecNumber>
        <ecNumber evidence="8">5.3.3.12</ecNumber>
    </recommendedName>
    <alternativeName>
        <fullName evidence="10">L-dopachrome tautomerase</fullName>
    </alternativeName>
    <alternativeName>
        <fullName evidence="11">Phenylpyruvate tautomerase</fullName>
    </alternativeName>
</protein>
<evidence type="ECO:0000256" key="4">
    <source>
        <dbReference type="ARBA" id="ARBA00022525"/>
    </source>
</evidence>
<dbReference type="Gene3D" id="3.30.429.10">
    <property type="entry name" value="Macrophage Migration Inhibitory Factor"/>
    <property type="match status" value="1"/>
</dbReference>
<dbReference type="EC" id="5.3.2.1" evidence="9"/>
<keyword evidence="4" id="KW-0964">Secreted</keyword>
<comment type="subcellular location">
    <subcellularLocation>
        <location evidence="1">Secreted</location>
    </subcellularLocation>
</comment>
<comment type="catalytic activity">
    <reaction evidence="7">
        <text>L-dopachrome = 5,6-dihydroxyindole-2-carboxylate</text>
        <dbReference type="Rhea" id="RHEA:13041"/>
        <dbReference type="ChEBI" id="CHEBI:16875"/>
        <dbReference type="ChEBI" id="CHEBI:57509"/>
        <dbReference type="EC" id="5.3.3.12"/>
    </reaction>
</comment>
<keyword evidence="3" id="KW-0202">Cytokine</keyword>
<evidence type="ECO:0000256" key="11">
    <source>
        <dbReference type="ARBA" id="ARBA00041912"/>
    </source>
</evidence>
<dbReference type="PANTHER" id="PTHR11954:SF6">
    <property type="entry name" value="MACROPHAGE MIGRATION INHIBITORY FACTOR"/>
    <property type="match status" value="1"/>
</dbReference>
<evidence type="ECO:0000256" key="5">
    <source>
        <dbReference type="ARBA" id="ARBA00023235"/>
    </source>
</evidence>
<sequence length="180" mass="20488">MSIVLRIDTNVSHVDIDEEFLVQSTEALAKTFQKPKSDILVFVNGDQPIIFAGSTEPAVIVSLLSVDGINEIKNKLHSAALFPLLTKYLKANENRTFFLLTIIMHQVYSLCHWKPSLKFEIEALFRLVMLYTDTKKNTHHCKINTFITSFRIPKKNYRITIGFSPIEPHAMGINGKLLVQ</sequence>
<dbReference type="AlphaFoldDB" id="A0A6G0TMA5"/>
<dbReference type="GO" id="GO:0050178">
    <property type="term" value="F:phenylpyruvate tautomerase activity"/>
    <property type="evidence" value="ECO:0007669"/>
    <property type="project" value="UniProtKB-EC"/>
</dbReference>
<evidence type="ECO:0000256" key="2">
    <source>
        <dbReference type="ARBA" id="ARBA00005851"/>
    </source>
</evidence>
<evidence type="ECO:0000256" key="9">
    <source>
        <dbReference type="ARBA" id="ARBA00039086"/>
    </source>
</evidence>
<dbReference type="EMBL" id="VYZN01000027">
    <property type="protein sequence ID" value="KAE9534863.1"/>
    <property type="molecule type" value="Genomic_DNA"/>
</dbReference>
<evidence type="ECO:0000256" key="1">
    <source>
        <dbReference type="ARBA" id="ARBA00004613"/>
    </source>
</evidence>
<keyword evidence="14" id="KW-1185">Reference proteome</keyword>
<evidence type="ECO:0000256" key="8">
    <source>
        <dbReference type="ARBA" id="ARBA00038932"/>
    </source>
</evidence>
<evidence type="ECO:0000313" key="13">
    <source>
        <dbReference type="EMBL" id="KAE9534863.1"/>
    </source>
</evidence>
<evidence type="ECO:0000256" key="6">
    <source>
        <dbReference type="ARBA" id="ARBA00036735"/>
    </source>
</evidence>
<dbReference type="EC" id="5.3.3.12" evidence="8"/>
<organism evidence="13 14">
    <name type="scientific">Aphis glycines</name>
    <name type="common">Soybean aphid</name>
    <dbReference type="NCBI Taxonomy" id="307491"/>
    <lineage>
        <taxon>Eukaryota</taxon>
        <taxon>Metazoa</taxon>
        <taxon>Ecdysozoa</taxon>
        <taxon>Arthropoda</taxon>
        <taxon>Hexapoda</taxon>
        <taxon>Insecta</taxon>
        <taxon>Pterygota</taxon>
        <taxon>Neoptera</taxon>
        <taxon>Paraneoptera</taxon>
        <taxon>Hemiptera</taxon>
        <taxon>Sternorrhyncha</taxon>
        <taxon>Aphidomorpha</taxon>
        <taxon>Aphidoidea</taxon>
        <taxon>Aphididae</taxon>
        <taxon>Aphidini</taxon>
        <taxon>Aphis</taxon>
        <taxon>Aphis</taxon>
    </lineage>
</organism>
<dbReference type="Proteomes" id="UP000475862">
    <property type="component" value="Unassembled WGS sequence"/>
</dbReference>
<evidence type="ECO:0000256" key="3">
    <source>
        <dbReference type="ARBA" id="ARBA00022514"/>
    </source>
</evidence>
<dbReference type="GO" id="GO:0005615">
    <property type="term" value="C:extracellular space"/>
    <property type="evidence" value="ECO:0007669"/>
    <property type="project" value="UniProtKB-KW"/>
</dbReference>
<reference evidence="13 14" key="1">
    <citation type="submission" date="2019-08" db="EMBL/GenBank/DDBJ databases">
        <title>The genome of the soybean aphid Biotype 1, its phylome, world population structure and adaptation to the North American continent.</title>
        <authorList>
            <person name="Giordano R."/>
            <person name="Donthu R.K."/>
            <person name="Hernandez A.G."/>
            <person name="Wright C.L."/>
            <person name="Zimin A.V."/>
        </authorList>
    </citation>
    <scope>NUCLEOTIDE SEQUENCE [LARGE SCALE GENOMIC DNA]</scope>
    <source>
        <tissue evidence="13">Whole aphids</tissue>
    </source>
</reference>
<evidence type="ECO:0000256" key="12">
    <source>
        <dbReference type="ARBA" id="ARBA00042730"/>
    </source>
</evidence>
<dbReference type="InterPro" id="IPR014347">
    <property type="entry name" value="Tautomerase/MIF_sf"/>
</dbReference>
<proteinExistence type="inferred from homology"/>
<gene>
    <name evidence="13" type="ORF">AGLY_008155</name>
</gene>
<comment type="similarity">
    <text evidence="2">Belongs to the MIF family.</text>
</comment>
<name>A0A6G0TMA5_APHGL</name>
<evidence type="ECO:0000313" key="14">
    <source>
        <dbReference type="Proteomes" id="UP000475862"/>
    </source>
</evidence>
<dbReference type="Pfam" id="PF01187">
    <property type="entry name" value="MIF"/>
    <property type="match status" value="1"/>
</dbReference>
<dbReference type="GO" id="GO:0005125">
    <property type="term" value="F:cytokine activity"/>
    <property type="evidence" value="ECO:0007669"/>
    <property type="project" value="UniProtKB-KW"/>
</dbReference>
<dbReference type="GO" id="GO:0004167">
    <property type="term" value="F:dopachrome isomerase activity"/>
    <property type="evidence" value="ECO:0007669"/>
    <property type="project" value="UniProtKB-EC"/>
</dbReference>
<evidence type="ECO:0000256" key="10">
    <source>
        <dbReference type="ARBA" id="ARBA00041631"/>
    </source>
</evidence>
<keyword evidence="5" id="KW-0413">Isomerase</keyword>
<comment type="catalytic activity">
    <reaction evidence="6">
        <text>3-phenylpyruvate = enol-phenylpyruvate</text>
        <dbReference type="Rhea" id="RHEA:17097"/>
        <dbReference type="ChEBI" id="CHEBI:16815"/>
        <dbReference type="ChEBI" id="CHEBI:18005"/>
        <dbReference type="EC" id="5.3.2.1"/>
    </reaction>
</comment>
<dbReference type="OrthoDB" id="255819at2759"/>
<dbReference type="PANTHER" id="PTHR11954">
    <property type="entry name" value="D-DOPACHROME DECARBOXYLASE"/>
    <property type="match status" value="1"/>
</dbReference>
<dbReference type="SUPFAM" id="SSF55331">
    <property type="entry name" value="Tautomerase/MIF"/>
    <property type="match status" value="1"/>
</dbReference>
<accession>A0A6G0TMA5</accession>
<dbReference type="InterPro" id="IPR001398">
    <property type="entry name" value="Macrophage_inhib_fac"/>
</dbReference>
<evidence type="ECO:0000256" key="7">
    <source>
        <dbReference type="ARBA" id="ARBA00036823"/>
    </source>
</evidence>
<comment type="caution">
    <text evidence="13">The sequence shown here is derived from an EMBL/GenBank/DDBJ whole genome shotgun (WGS) entry which is preliminary data.</text>
</comment>